<feature type="transmembrane region" description="Helical" evidence="1">
    <location>
        <begin position="420"/>
        <end position="440"/>
    </location>
</feature>
<sequence>MLVVVSASLVFLIPRPATLSSATTGDAALAAQVRAAAGSARGYRGLAVAVIDRDRVRFAGLGESGDPERPGIDKSTVFEAGSLGKPMTGMLLAELASRKRLRLDISLQKLLPGTSFSDPAVASATLRELASHRAGLDLMPSNLQMFLRGAELRILGRDPYRGISDEAAFTAGRHASSSGTGRFRYSNLGMTLAGQTAARVMGKPYEELLQQYVLAPLNMRSTRTVHSETSLPPRSAAGYRATGAVMEHWLASGYTPAGDVWSTSEDLARLVRTELRGTAPGAEAAVPRFDAGGAGRIGLGWYTTRIQGQDITWHDGETGGFTSYMGFDRAHGRGVVVLSNTNQPVDAIGKRLLGLASERNYPARDLTQTGLTLLCCAGAAGPVLYVAWRRFPKQLHHTYIGLSFAFGVVLLTLVRRVGDWLSVPPTIWVLGGALLSVGFIQGIRRRPLPAGDPLPRTGTALLAARYAGALLLVLLFVIAAEL</sequence>
<dbReference type="Gene3D" id="3.40.710.10">
    <property type="entry name" value="DD-peptidase/beta-lactamase superfamily"/>
    <property type="match status" value="1"/>
</dbReference>
<feature type="transmembrane region" description="Helical" evidence="1">
    <location>
        <begin position="369"/>
        <end position="388"/>
    </location>
</feature>
<dbReference type="PANTHER" id="PTHR46825:SF9">
    <property type="entry name" value="BETA-LACTAMASE-RELATED DOMAIN-CONTAINING PROTEIN"/>
    <property type="match status" value="1"/>
</dbReference>
<dbReference type="InterPro" id="IPR001466">
    <property type="entry name" value="Beta-lactam-related"/>
</dbReference>
<proteinExistence type="predicted"/>
<dbReference type="Proteomes" id="UP001432292">
    <property type="component" value="Chromosome"/>
</dbReference>
<dbReference type="SUPFAM" id="SSF56601">
    <property type="entry name" value="beta-lactamase/transpeptidase-like"/>
    <property type="match status" value="1"/>
</dbReference>
<feature type="transmembrane region" description="Helical" evidence="1">
    <location>
        <begin position="395"/>
        <end position="414"/>
    </location>
</feature>
<evidence type="ECO:0000313" key="4">
    <source>
        <dbReference type="Proteomes" id="UP001432292"/>
    </source>
</evidence>
<keyword evidence="1" id="KW-1133">Transmembrane helix</keyword>
<feature type="domain" description="Beta-lactamase-related" evidence="2">
    <location>
        <begin position="40"/>
        <end position="348"/>
    </location>
</feature>
<keyword evidence="1" id="KW-0472">Membrane</keyword>
<reference evidence="3" key="1">
    <citation type="submission" date="2022-10" db="EMBL/GenBank/DDBJ databases">
        <title>The complete genomes of actinobacterial strains from the NBC collection.</title>
        <authorList>
            <person name="Joergensen T.S."/>
            <person name="Alvarez Arevalo M."/>
            <person name="Sterndorff E.B."/>
            <person name="Faurdal D."/>
            <person name="Vuksanovic O."/>
            <person name="Mourched A.-S."/>
            <person name="Charusanti P."/>
            <person name="Shaw S."/>
            <person name="Blin K."/>
            <person name="Weber T."/>
        </authorList>
    </citation>
    <scope>NUCLEOTIDE SEQUENCE</scope>
    <source>
        <strain evidence="3">NBC_01256</strain>
    </source>
</reference>
<dbReference type="RefSeq" id="WP_329128274.1">
    <property type="nucleotide sequence ID" value="NZ_CP108473.1"/>
</dbReference>
<dbReference type="Pfam" id="PF00144">
    <property type="entry name" value="Beta-lactamase"/>
    <property type="match status" value="1"/>
</dbReference>
<feature type="transmembrane region" description="Helical" evidence="1">
    <location>
        <begin position="460"/>
        <end position="480"/>
    </location>
</feature>
<keyword evidence="4" id="KW-1185">Reference proteome</keyword>
<gene>
    <name evidence="3" type="ORF">OG727_19985</name>
</gene>
<dbReference type="PANTHER" id="PTHR46825">
    <property type="entry name" value="D-ALANYL-D-ALANINE-CARBOXYPEPTIDASE/ENDOPEPTIDASE AMPH"/>
    <property type="match status" value="1"/>
</dbReference>
<dbReference type="EMBL" id="CP108473">
    <property type="protein sequence ID" value="WUS24375.1"/>
    <property type="molecule type" value="Genomic_DNA"/>
</dbReference>
<evidence type="ECO:0000256" key="1">
    <source>
        <dbReference type="SAM" id="Phobius"/>
    </source>
</evidence>
<dbReference type="InterPro" id="IPR050491">
    <property type="entry name" value="AmpC-like"/>
</dbReference>
<evidence type="ECO:0000313" key="3">
    <source>
        <dbReference type="EMBL" id="WUS24375.1"/>
    </source>
</evidence>
<keyword evidence="1" id="KW-0812">Transmembrane</keyword>
<evidence type="ECO:0000259" key="2">
    <source>
        <dbReference type="Pfam" id="PF00144"/>
    </source>
</evidence>
<name>A0ABZ1VR92_9ACTN</name>
<accession>A0ABZ1VR92</accession>
<dbReference type="InterPro" id="IPR012338">
    <property type="entry name" value="Beta-lactam/transpept-like"/>
</dbReference>
<organism evidence="3 4">
    <name type="scientific">Streptomyces caniferus</name>
    <dbReference type="NCBI Taxonomy" id="285557"/>
    <lineage>
        <taxon>Bacteria</taxon>
        <taxon>Bacillati</taxon>
        <taxon>Actinomycetota</taxon>
        <taxon>Actinomycetes</taxon>
        <taxon>Kitasatosporales</taxon>
        <taxon>Streptomycetaceae</taxon>
        <taxon>Streptomyces</taxon>
    </lineage>
</organism>
<protein>
    <submittedName>
        <fullName evidence="3">Beta-lactamase family protein</fullName>
    </submittedName>
</protein>